<dbReference type="AlphaFoldDB" id="A0A0G4P5J8"/>
<evidence type="ECO:0000313" key="2">
    <source>
        <dbReference type="Proteomes" id="UP000053732"/>
    </source>
</evidence>
<sequence>MEAKRGMYRRSLGAGLLRSTTLYVGNTRTEVMMIYKRWFKNFVTGRAVTATRDPISR</sequence>
<gene>
    <name evidence="1" type="ORF">PCAMFM013_S006g000089</name>
</gene>
<dbReference type="Proteomes" id="UP000053732">
    <property type="component" value="Unassembled WGS sequence"/>
</dbReference>
<evidence type="ECO:0000313" key="1">
    <source>
        <dbReference type="EMBL" id="CRL21549.1"/>
    </source>
</evidence>
<dbReference type="EMBL" id="HG793139">
    <property type="protein sequence ID" value="CRL21549.1"/>
    <property type="molecule type" value="Genomic_DNA"/>
</dbReference>
<protein>
    <submittedName>
        <fullName evidence="1">Str. FM013</fullName>
    </submittedName>
</protein>
<accession>A0A0G4P5J8</accession>
<proteinExistence type="predicted"/>
<keyword evidence="2" id="KW-1185">Reference proteome</keyword>
<name>A0A0G4P5J8_PENC3</name>
<organism evidence="1 2">
    <name type="scientific">Penicillium camemberti (strain FM 013)</name>
    <dbReference type="NCBI Taxonomy" id="1429867"/>
    <lineage>
        <taxon>Eukaryota</taxon>
        <taxon>Fungi</taxon>
        <taxon>Dikarya</taxon>
        <taxon>Ascomycota</taxon>
        <taxon>Pezizomycotina</taxon>
        <taxon>Eurotiomycetes</taxon>
        <taxon>Eurotiomycetidae</taxon>
        <taxon>Eurotiales</taxon>
        <taxon>Aspergillaceae</taxon>
        <taxon>Penicillium</taxon>
    </lineage>
</organism>
<reference evidence="1 2" key="1">
    <citation type="journal article" date="2014" name="Nat. Commun.">
        <title>Multiple recent horizontal transfers of a large genomic region in cheese making fungi.</title>
        <authorList>
            <person name="Cheeseman K."/>
            <person name="Ropars J."/>
            <person name="Renault P."/>
            <person name="Dupont J."/>
            <person name="Gouzy J."/>
            <person name="Branca A."/>
            <person name="Abraham A.L."/>
            <person name="Ceppi M."/>
            <person name="Conseiller E."/>
            <person name="Debuchy R."/>
            <person name="Malagnac F."/>
            <person name="Goarin A."/>
            <person name="Silar P."/>
            <person name="Lacoste S."/>
            <person name="Sallet E."/>
            <person name="Bensimon A."/>
            <person name="Giraud T."/>
            <person name="Brygoo Y."/>
        </authorList>
    </citation>
    <scope>NUCLEOTIDE SEQUENCE [LARGE SCALE GENOMIC DNA]</scope>
    <source>
        <strain evidence="2">FM 013</strain>
    </source>
</reference>